<keyword evidence="2" id="KW-1185">Reference proteome</keyword>
<reference evidence="1" key="1">
    <citation type="submission" date="2021-02" db="EMBL/GenBank/DDBJ databases">
        <authorList>
            <consortium name="DOE Joint Genome Institute"/>
            <person name="Ahrendt S."/>
            <person name="Looney B.P."/>
            <person name="Miyauchi S."/>
            <person name="Morin E."/>
            <person name="Drula E."/>
            <person name="Courty P.E."/>
            <person name="Chicoki N."/>
            <person name="Fauchery L."/>
            <person name="Kohler A."/>
            <person name="Kuo A."/>
            <person name="Labutti K."/>
            <person name="Pangilinan J."/>
            <person name="Lipzen A."/>
            <person name="Riley R."/>
            <person name="Andreopoulos W."/>
            <person name="He G."/>
            <person name="Johnson J."/>
            <person name="Barry K.W."/>
            <person name="Grigoriev I.V."/>
            <person name="Nagy L."/>
            <person name="Hibbett D."/>
            <person name="Henrissat B."/>
            <person name="Matheny P.B."/>
            <person name="Labbe J."/>
            <person name="Martin F."/>
        </authorList>
    </citation>
    <scope>NUCLEOTIDE SEQUENCE</scope>
    <source>
        <strain evidence="1">EC-137</strain>
    </source>
</reference>
<evidence type="ECO:0000313" key="1">
    <source>
        <dbReference type="EMBL" id="KAI0027143.1"/>
    </source>
</evidence>
<feature type="non-terminal residue" evidence="1">
    <location>
        <position position="105"/>
    </location>
</feature>
<dbReference type="Proteomes" id="UP000814128">
    <property type="component" value="Unassembled WGS sequence"/>
</dbReference>
<accession>A0ACB8Q631</accession>
<organism evidence="1 2">
    <name type="scientific">Vararia minispora EC-137</name>
    <dbReference type="NCBI Taxonomy" id="1314806"/>
    <lineage>
        <taxon>Eukaryota</taxon>
        <taxon>Fungi</taxon>
        <taxon>Dikarya</taxon>
        <taxon>Basidiomycota</taxon>
        <taxon>Agaricomycotina</taxon>
        <taxon>Agaricomycetes</taxon>
        <taxon>Russulales</taxon>
        <taxon>Lachnocladiaceae</taxon>
        <taxon>Vararia</taxon>
    </lineage>
</organism>
<name>A0ACB8Q631_9AGAM</name>
<comment type="caution">
    <text evidence="1">The sequence shown here is derived from an EMBL/GenBank/DDBJ whole genome shotgun (WGS) entry which is preliminary data.</text>
</comment>
<evidence type="ECO:0000313" key="2">
    <source>
        <dbReference type="Proteomes" id="UP000814128"/>
    </source>
</evidence>
<proteinExistence type="predicted"/>
<gene>
    <name evidence="1" type="ORF">K488DRAFT_74778</name>
</gene>
<protein>
    <submittedName>
        <fullName evidence="1">Uncharacterized protein</fullName>
    </submittedName>
</protein>
<dbReference type="EMBL" id="MU273986">
    <property type="protein sequence ID" value="KAI0027143.1"/>
    <property type="molecule type" value="Genomic_DNA"/>
</dbReference>
<reference evidence="1" key="2">
    <citation type="journal article" date="2022" name="New Phytol.">
        <title>Evolutionary transition to the ectomycorrhizal habit in the genomes of a hyperdiverse lineage of mushroom-forming fungi.</title>
        <authorList>
            <person name="Looney B."/>
            <person name="Miyauchi S."/>
            <person name="Morin E."/>
            <person name="Drula E."/>
            <person name="Courty P.E."/>
            <person name="Kohler A."/>
            <person name="Kuo A."/>
            <person name="LaButti K."/>
            <person name="Pangilinan J."/>
            <person name="Lipzen A."/>
            <person name="Riley R."/>
            <person name="Andreopoulos W."/>
            <person name="He G."/>
            <person name="Johnson J."/>
            <person name="Nolan M."/>
            <person name="Tritt A."/>
            <person name="Barry K.W."/>
            <person name="Grigoriev I.V."/>
            <person name="Nagy L.G."/>
            <person name="Hibbett D."/>
            <person name="Henrissat B."/>
            <person name="Matheny P.B."/>
            <person name="Labbe J."/>
            <person name="Martin F.M."/>
        </authorList>
    </citation>
    <scope>NUCLEOTIDE SEQUENCE</scope>
    <source>
        <strain evidence="1">EC-137</strain>
    </source>
</reference>
<sequence>MPAYAFLAHPPPSRPLPAARRRSATASSIAAWASRVTPGEPAAPSPPASAASLSSKLSLSPRRPSVSAAPARAVSASFLALDTPTPSRKHFKPADLAALGYAYAL</sequence>